<sequence length="188" mass="21919">MHAEEKLKQHFLKQIALTDEEFAYVYSHFKPHSFKKGQTIISAGDDVDAEYFIVSGCTKSFYVNDDLKMFILQFAMPNWWASDYNALYYHVKATVSVDCITDTEVLALSSDDREKLCKEIHQVEHFFRWRTYRGFVAAQNRLLSFMNNDAKGRYQALMKLYPELYNLVPKQLIAAYLGVSRETLSRLG</sequence>
<name>A0A372NRN3_9SPHI</name>
<dbReference type="SUPFAM" id="SSF51206">
    <property type="entry name" value="cAMP-binding domain-like"/>
    <property type="match status" value="1"/>
</dbReference>
<dbReference type="Proteomes" id="UP000264217">
    <property type="component" value="Unassembled WGS sequence"/>
</dbReference>
<protein>
    <submittedName>
        <fullName evidence="2">Crp/Fnr family transcriptional regulator</fullName>
    </submittedName>
</protein>
<feature type="domain" description="Cyclic nucleotide-binding" evidence="1">
    <location>
        <begin position="17"/>
        <end position="116"/>
    </location>
</feature>
<dbReference type="Gene3D" id="2.60.120.10">
    <property type="entry name" value="Jelly Rolls"/>
    <property type="match status" value="1"/>
</dbReference>
<dbReference type="InterPro" id="IPR018490">
    <property type="entry name" value="cNMP-bd_dom_sf"/>
</dbReference>
<dbReference type="RefSeq" id="WP_117393217.1">
    <property type="nucleotide sequence ID" value="NZ_QWDC01000003.1"/>
</dbReference>
<proteinExistence type="predicted"/>
<evidence type="ECO:0000313" key="3">
    <source>
        <dbReference type="Proteomes" id="UP000264217"/>
    </source>
</evidence>
<comment type="caution">
    <text evidence="2">The sequence shown here is derived from an EMBL/GenBank/DDBJ whole genome shotgun (WGS) entry which is preliminary data.</text>
</comment>
<reference evidence="2 3" key="1">
    <citation type="submission" date="2018-08" db="EMBL/GenBank/DDBJ databases">
        <title>Mucilaginibacter sp. MYSH2.</title>
        <authorList>
            <person name="Seo T."/>
        </authorList>
    </citation>
    <scope>NUCLEOTIDE SEQUENCE [LARGE SCALE GENOMIC DNA]</scope>
    <source>
        <strain evidence="2 3">MYSH2</strain>
    </source>
</reference>
<dbReference type="CDD" id="cd00038">
    <property type="entry name" value="CAP_ED"/>
    <property type="match status" value="1"/>
</dbReference>
<keyword evidence="3" id="KW-1185">Reference proteome</keyword>
<dbReference type="EMBL" id="QWDC01000003">
    <property type="protein sequence ID" value="RFZ91015.1"/>
    <property type="molecule type" value="Genomic_DNA"/>
</dbReference>
<dbReference type="InterPro" id="IPR014710">
    <property type="entry name" value="RmlC-like_jellyroll"/>
</dbReference>
<evidence type="ECO:0000313" key="2">
    <source>
        <dbReference type="EMBL" id="RFZ91015.1"/>
    </source>
</evidence>
<dbReference type="PROSITE" id="PS50042">
    <property type="entry name" value="CNMP_BINDING_3"/>
    <property type="match status" value="1"/>
</dbReference>
<accession>A0A372NRN3</accession>
<dbReference type="AlphaFoldDB" id="A0A372NRN3"/>
<organism evidence="2 3">
    <name type="scientific">Mucilaginibacter conchicola</name>
    <dbReference type="NCBI Taxonomy" id="2303333"/>
    <lineage>
        <taxon>Bacteria</taxon>
        <taxon>Pseudomonadati</taxon>
        <taxon>Bacteroidota</taxon>
        <taxon>Sphingobacteriia</taxon>
        <taxon>Sphingobacteriales</taxon>
        <taxon>Sphingobacteriaceae</taxon>
        <taxon>Mucilaginibacter</taxon>
    </lineage>
</organism>
<evidence type="ECO:0000259" key="1">
    <source>
        <dbReference type="PROSITE" id="PS50042"/>
    </source>
</evidence>
<dbReference type="Pfam" id="PF00027">
    <property type="entry name" value="cNMP_binding"/>
    <property type="match status" value="1"/>
</dbReference>
<gene>
    <name evidence="2" type="ORF">D0C36_18905</name>
</gene>
<dbReference type="OrthoDB" id="1092431at2"/>
<dbReference type="InterPro" id="IPR000595">
    <property type="entry name" value="cNMP-bd_dom"/>
</dbReference>